<dbReference type="EMBL" id="LXQE01000186">
    <property type="protein sequence ID" value="RCJ30527.1"/>
    <property type="molecule type" value="Genomic_DNA"/>
</dbReference>
<reference evidence="1 2" key="1">
    <citation type="submission" date="2016-04" db="EMBL/GenBank/DDBJ databases">
        <authorList>
            <person name="Evans L.H."/>
            <person name="Alamgir A."/>
            <person name="Owens N."/>
            <person name="Weber N.D."/>
            <person name="Virtaneva K."/>
            <person name="Barbian K."/>
            <person name="Babar A."/>
            <person name="Rosenke K."/>
        </authorList>
    </citation>
    <scope>NUCLEOTIDE SEQUENCE [LARGE SCALE GENOMIC DNA]</scope>
    <source>
        <strain evidence="1">NIES-2108</strain>
    </source>
</reference>
<protein>
    <submittedName>
        <fullName evidence="1">Uncharacterized protein</fullName>
    </submittedName>
</protein>
<evidence type="ECO:0000313" key="1">
    <source>
        <dbReference type="EMBL" id="RCJ30527.1"/>
    </source>
</evidence>
<accession>A0A367R245</accession>
<name>A0A367R245_NOSPU</name>
<dbReference type="AlphaFoldDB" id="A0A367R245"/>
<organism evidence="1 2">
    <name type="scientific">Nostoc punctiforme NIES-2108</name>
    <dbReference type="NCBI Taxonomy" id="1356359"/>
    <lineage>
        <taxon>Bacteria</taxon>
        <taxon>Bacillati</taxon>
        <taxon>Cyanobacteriota</taxon>
        <taxon>Cyanophyceae</taxon>
        <taxon>Nostocales</taxon>
        <taxon>Nostocaceae</taxon>
        <taxon>Nostoc</taxon>
    </lineage>
</organism>
<gene>
    <name evidence="1" type="ORF">A6769_33255</name>
</gene>
<comment type="caution">
    <text evidence="1">The sequence shown here is derived from an EMBL/GenBank/DDBJ whole genome shotgun (WGS) entry which is preliminary data.</text>
</comment>
<evidence type="ECO:0000313" key="2">
    <source>
        <dbReference type="Proteomes" id="UP000252085"/>
    </source>
</evidence>
<proteinExistence type="predicted"/>
<sequence length="86" mass="9916">MVFHKSGSSKGQLTTQILKLNRTELIEKRKEKIESLLLLIELWNNAQSGDVKEGFRYLILEECKLDKEFSLMVECFLIQNVGLSAK</sequence>
<dbReference type="Proteomes" id="UP000252085">
    <property type="component" value="Unassembled WGS sequence"/>
</dbReference>